<accession>A0ABW9XBQ7</accession>
<comment type="subcellular location">
    <subcellularLocation>
        <location evidence="1 11">Cell outer membrane</location>
        <topology evidence="1 11">Multi-pass membrane protein</topology>
    </subcellularLocation>
</comment>
<keyword evidence="6" id="KW-0408">Iron</keyword>
<evidence type="ECO:0000256" key="4">
    <source>
        <dbReference type="ARBA" id="ARBA00022496"/>
    </source>
</evidence>
<comment type="similarity">
    <text evidence="11 12">Belongs to the TonB-dependent receptor family.</text>
</comment>
<sequence>MKIRETKAFVTASASAIAVVAAMTLATPAFAAEPAAPAADDAQGGIVVTARKRGEDILKVPVTVTAMTSEALEQRGIVSMQDVASATPGVNINNSSSGHADRSFQQVVLRGFTPSTTLATTTSLFIDGTPVASPSAFTAISNPERVEVLKGPQSAYFGRNTFAGAINVVNKNPSSTWTGTLTGMVGTHDNWRLSGSVEGPIIGDVLTFRITGDKFSKSGSWINANGGQTLGDQASVTATALIVYKPSPAFTLKVFGMRGEDNDGPAAQARLYATSVYSNGGVPSTTTGTQIVQGQSNCSFTGYSNGSGTNGTSVTNPYICGITPSLINPVSMNVTTTDAVRSFLNQSANRIVSPNESVQGYGLRRITHHAHATADYKITSDLTASVLAGYNREVWSTFIDLDSTNLNSITQSATGTVYTGGYDFPYLIERKTLDWSVEGRLSYAHGPIHAMAGVSFLDARQYSGGGGNVATLSSATLIAGGKSENKTTGIFFGLTYDITSQFSASFEGRYQIDALGAYARASGQTIAASTFIPAGTYAPGALLTSATYRNFTPRAILNYQITPRLMVYASWAKGVNPAQFNTSILSQSATVQAAAAAAGGVLAVQPEKLTNWELGIKGKALDGRLRYTAAAYYSQWRNEINAVTIIAAVPVTPTTPTGYSFVTASANAGSVDLYGVEGEFALKVNDLITIDGAAAINASRILDYRAPTISQLTGVFNFRGKEMKNTSKYSATMGITFGGEVAGLTDSKWFWRTDWIYKSGVWSNEANVVRTPDLHLFNMRAGITKGNVSLEVFANNLFNNHTYNSISDNYTFPTGLAYYSAVLVGLPELRTLGIQAKVKF</sequence>
<dbReference type="InterPro" id="IPR012910">
    <property type="entry name" value="Plug_dom"/>
</dbReference>
<dbReference type="InterPro" id="IPR036942">
    <property type="entry name" value="Beta-barrel_TonB_sf"/>
</dbReference>
<keyword evidence="2 11" id="KW-0813">Transport</keyword>
<keyword evidence="13" id="KW-0732">Signal</keyword>
<evidence type="ECO:0000313" key="16">
    <source>
        <dbReference type="EMBL" id="NBC35969.1"/>
    </source>
</evidence>
<dbReference type="Gene3D" id="2.40.170.20">
    <property type="entry name" value="TonB-dependent receptor, beta-barrel domain"/>
    <property type="match status" value="2"/>
</dbReference>
<evidence type="ECO:0000256" key="6">
    <source>
        <dbReference type="ARBA" id="ARBA00023004"/>
    </source>
</evidence>
<evidence type="ECO:0000256" key="13">
    <source>
        <dbReference type="SAM" id="SignalP"/>
    </source>
</evidence>
<dbReference type="PROSITE" id="PS52016">
    <property type="entry name" value="TONB_DEPENDENT_REC_3"/>
    <property type="match status" value="1"/>
</dbReference>
<keyword evidence="8 12" id="KW-0798">TonB box</keyword>
<keyword evidence="16" id="KW-0675">Receptor</keyword>
<evidence type="ECO:0000256" key="11">
    <source>
        <dbReference type="PROSITE-ProRule" id="PRU01360"/>
    </source>
</evidence>
<keyword evidence="9 11" id="KW-0472">Membrane</keyword>
<dbReference type="Proteomes" id="UP000753724">
    <property type="component" value="Unassembled WGS sequence"/>
</dbReference>
<name>A0ABW9XBQ7_9SPHN</name>
<keyword evidence="10 11" id="KW-0998">Cell outer membrane</keyword>
<evidence type="ECO:0000256" key="5">
    <source>
        <dbReference type="ARBA" id="ARBA00022692"/>
    </source>
</evidence>
<keyword evidence="3 11" id="KW-1134">Transmembrane beta strand</keyword>
<organism evidence="16 17">
    <name type="scientific">Novosphingobium ovatum</name>
    <dbReference type="NCBI Taxonomy" id="1908523"/>
    <lineage>
        <taxon>Bacteria</taxon>
        <taxon>Pseudomonadati</taxon>
        <taxon>Pseudomonadota</taxon>
        <taxon>Alphaproteobacteria</taxon>
        <taxon>Sphingomonadales</taxon>
        <taxon>Sphingomonadaceae</taxon>
        <taxon>Novosphingobium</taxon>
    </lineage>
</organism>
<dbReference type="InterPro" id="IPR000531">
    <property type="entry name" value="Beta-barrel_TonB"/>
</dbReference>
<keyword evidence="5 11" id="KW-0812">Transmembrane</keyword>
<protein>
    <submittedName>
        <fullName evidence="16">TonB-dependent receptor</fullName>
    </submittedName>
</protein>
<dbReference type="SUPFAM" id="SSF56935">
    <property type="entry name" value="Porins"/>
    <property type="match status" value="1"/>
</dbReference>
<feature type="chain" id="PRO_5046560596" evidence="13">
    <location>
        <begin position="32"/>
        <end position="840"/>
    </location>
</feature>
<evidence type="ECO:0000256" key="2">
    <source>
        <dbReference type="ARBA" id="ARBA00022448"/>
    </source>
</evidence>
<evidence type="ECO:0000259" key="15">
    <source>
        <dbReference type="Pfam" id="PF07715"/>
    </source>
</evidence>
<dbReference type="EMBL" id="JAAAPO010000002">
    <property type="protein sequence ID" value="NBC35969.1"/>
    <property type="molecule type" value="Genomic_DNA"/>
</dbReference>
<dbReference type="Pfam" id="PF07715">
    <property type="entry name" value="Plug"/>
    <property type="match status" value="1"/>
</dbReference>
<feature type="signal peptide" evidence="13">
    <location>
        <begin position="1"/>
        <end position="31"/>
    </location>
</feature>
<evidence type="ECO:0000256" key="12">
    <source>
        <dbReference type="RuleBase" id="RU003357"/>
    </source>
</evidence>
<keyword evidence="4" id="KW-0410">Iron transport</keyword>
<evidence type="ECO:0000256" key="7">
    <source>
        <dbReference type="ARBA" id="ARBA00023065"/>
    </source>
</evidence>
<dbReference type="RefSeq" id="WP_161717247.1">
    <property type="nucleotide sequence ID" value="NZ_JAAAPO010000002.1"/>
</dbReference>
<comment type="caution">
    <text evidence="16">The sequence shown here is derived from an EMBL/GenBank/DDBJ whole genome shotgun (WGS) entry which is preliminary data.</text>
</comment>
<reference evidence="17" key="1">
    <citation type="submission" date="2020-01" db="EMBL/GenBank/DDBJ databases">
        <title>Sphingomonas sp. strain CSW-10.</title>
        <authorList>
            <person name="Chen W.-M."/>
        </authorList>
    </citation>
    <scope>NUCLEOTIDE SEQUENCE [LARGE SCALE GENOMIC DNA]</scope>
    <source>
        <strain evidence="17">FSY-8</strain>
    </source>
</reference>
<evidence type="ECO:0000256" key="3">
    <source>
        <dbReference type="ARBA" id="ARBA00022452"/>
    </source>
</evidence>
<dbReference type="PANTHER" id="PTHR32552">
    <property type="entry name" value="FERRICHROME IRON RECEPTOR-RELATED"/>
    <property type="match status" value="1"/>
</dbReference>
<dbReference type="Pfam" id="PF00593">
    <property type="entry name" value="TonB_dep_Rec_b-barrel"/>
    <property type="match status" value="1"/>
</dbReference>
<evidence type="ECO:0000256" key="8">
    <source>
        <dbReference type="ARBA" id="ARBA00023077"/>
    </source>
</evidence>
<dbReference type="InterPro" id="IPR039426">
    <property type="entry name" value="TonB-dep_rcpt-like"/>
</dbReference>
<feature type="domain" description="TonB-dependent receptor-like beta-barrel" evidence="14">
    <location>
        <begin position="370"/>
        <end position="797"/>
    </location>
</feature>
<evidence type="ECO:0000313" key="17">
    <source>
        <dbReference type="Proteomes" id="UP000753724"/>
    </source>
</evidence>
<evidence type="ECO:0000256" key="1">
    <source>
        <dbReference type="ARBA" id="ARBA00004571"/>
    </source>
</evidence>
<gene>
    <name evidence="16" type="ORF">GTZ99_05300</name>
</gene>
<keyword evidence="7" id="KW-0406">Ion transport</keyword>
<feature type="domain" description="TonB-dependent receptor plug" evidence="15">
    <location>
        <begin position="58"/>
        <end position="165"/>
    </location>
</feature>
<evidence type="ECO:0000259" key="14">
    <source>
        <dbReference type="Pfam" id="PF00593"/>
    </source>
</evidence>
<evidence type="ECO:0000256" key="9">
    <source>
        <dbReference type="ARBA" id="ARBA00023136"/>
    </source>
</evidence>
<proteinExistence type="inferred from homology"/>
<dbReference type="PANTHER" id="PTHR32552:SF81">
    <property type="entry name" value="TONB-DEPENDENT OUTER MEMBRANE RECEPTOR"/>
    <property type="match status" value="1"/>
</dbReference>
<evidence type="ECO:0000256" key="10">
    <source>
        <dbReference type="ARBA" id="ARBA00023237"/>
    </source>
</evidence>
<keyword evidence="17" id="KW-1185">Reference proteome</keyword>